<dbReference type="AlphaFoldDB" id="A0A976FEQ5"/>
<dbReference type="KEGG" id="blac:94351784"/>
<dbReference type="GeneID" id="94351784"/>
<organism evidence="1 2">
    <name type="scientific">Bremia lactucae</name>
    <name type="common">Lettuce downy mildew</name>
    <dbReference type="NCBI Taxonomy" id="4779"/>
    <lineage>
        <taxon>Eukaryota</taxon>
        <taxon>Sar</taxon>
        <taxon>Stramenopiles</taxon>
        <taxon>Oomycota</taxon>
        <taxon>Peronosporomycetes</taxon>
        <taxon>Peronosporales</taxon>
        <taxon>Peronosporaceae</taxon>
        <taxon>Bremia</taxon>
    </lineage>
</organism>
<gene>
    <name evidence="1" type="ORF">CCR75_008058</name>
</gene>
<proteinExistence type="predicted"/>
<keyword evidence="2" id="KW-1185">Reference proteome</keyword>
<comment type="caution">
    <text evidence="1">The sequence shown here is derived from an EMBL/GenBank/DDBJ whole genome shotgun (WGS) entry which is preliminary data.</text>
</comment>
<dbReference type="EMBL" id="SHOA02000002">
    <property type="protein sequence ID" value="TDH64969.1"/>
    <property type="molecule type" value="Genomic_DNA"/>
</dbReference>
<dbReference type="Proteomes" id="UP000294530">
    <property type="component" value="Unassembled WGS sequence"/>
</dbReference>
<protein>
    <submittedName>
        <fullName evidence="1">Uncharacterized protein</fullName>
    </submittedName>
</protein>
<dbReference type="RefSeq" id="XP_067814468.1">
    <property type="nucleotide sequence ID" value="XM_067966113.1"/>
</dbReference>
<sequence length="112" mass="12467">MEPDRDIVIWVSIAKPVVIKHKLLRGLTYHLRGYAMTKRSLASTAENEVSQLQSVSLISLDPEAELIYGIKTVQAVTKFLIVTAAQKMQAHQDRIENALIDKLLLHVGSTTS</sequence>
<reference evidence="1 2" key="1">
    <citation type="journal article" date="2021" name="Genome Biol.">
        <title>AFLAP: assembly-free linkage analysis pipeline using k-mers from genome sequencing data.</title>
        <authorList>
            <person name="Fletcher K."/>
            <person name="Zhang L."/>
            <person name="Gil J."/>
            <person name="Han R."/>
            <person name="Cavanaugh K."/>
            <person name="Michelmore R."/>
        </authorList>
    </citation>
    <scope>NUCLEOTIDE SEQUENCE [LARGE SCALE GENOMIC DNA]</scope>
    <source>
        <strain evidence="1 2">SF5</strain>
    </source>
</reference>
<dbReference type="OrthoDB" id="122366at2759"/>
<name>A0A976FEQ5_BRELC</name>
<evidence type="ECO:0000313" key="2">
    <source>
        <dbReference type="Proteomes" id="UP000294530"/>
    </source>
</evidence>
<evidence type="ECO:0000313" key="1">
    <source>
        <dbReference type="EMBL" id="TDH64969.1"/>
    </source>
</evidence>
<accession>A0A976FEQ5</accession>